<comment type="caution">
    <text evidence="1">The sequence shown here is derived from an EMBL/GenBank/DDBJ whole genome shotgun (WGS) entry which is preliminary data.</text>
</comment>
<evidence type="ECO:0000313" key="1">
    <source>
        <dbReference type="EMBL" id="TCU16385.1"/>
    </source>
</evidence>
<dbReference type="EMBL" id="SMBH01000005">
    <property type="protein sequence ID" value="TCU16385.1"/>
    <property type="molecule type" value="Genomic_DNA"/>
</dbReference>
<dbReference type="AlphaFoldDB" id="A0A4V2V9A3"/>
<protein>
    <submittedName>
        <fullName evidence="1">Uncharacterized protein</fullName>
    </submittedName>
</protein>
<accession>A0A4V2V9A3</accession>
<gene>
    <name evidence="1" type="ORF">EV132_105137</name>
</gene>
<sequence>MGFEKIECFGFCLAALFLHSRPDAAEIKGAATPFEIVERAGRTRCDGENCADLGRIDRNARRACVHHGFDQLSDGFTQGTRRTSGKVSAGLALEIDPAFIILDEEDVIEALASLEP</sequence>
<evidence type="ECO:0000313" key="2">
    <source>
        <dbReference type="Proteomes" id="UP000294576"/>
    </source>
</evidence>
<dbReference type="RefSeq" id="WP_132562146.1">
    <property type="nucleotide sequence ID" value="NZ_SMBH01000005.1"/>
</dbReference>
<name>A0A4V2V9A3_RHISU</name>
<dbReference type="Proteomes" id="UP000294576">
    <property type="component" value="Unassembled WGS sequence"/>
</dbReference>
<reference evidence="1 2" key="1">
    <citation type="submission" date="2019-03" db="EMBL/GenBank/DDBJ databases">
        <title>Genomic Encyclopedia of Type Strains, Phase IV (KMG-V): Genome sequencing to study the core and pangenomes of soil and plant-associated prokaryotes.</title>
        <authorList>
            <person name="Whitman W."/>
        </authorList>
    </citation>
    <scope>NUCLEOTIDE SEQUENCE [LARGE SCALE GENOMIC DNA]</scope>
    <source>
        <strain evidence="1 2">Hc14</strain>
    </source>
</reference>
<proteinExistence type="predicted"/>
<organism evidence="1 2">
    <name type="scientific">Rhizobium sullae</name>
    <name type="common">Rhizobium hedysari</name>
    <dbReference type="NCBI Taxonomy" id="50338"/>
    <lineage>
        <taxon>Bacteria</taxon>
        <taxon>Pseudomonadati</taxon>
        <taxon>Pseudomonadota</taxon>
        <taxon>Alphaproteobacteria</taxon>
        <taxon>Hyphomicrobiales</taxon>
        <taxon>Rhizobiaceae</taxon>
        <taxon>Rhizobium/Agrobacterium group</taxon>
        <taxon>Rhizobium</taxon>
    </lineage>
</organism>